<evidence type="ECO:0000256" key="7">
    <source>
        <dbReference type="ARBA" id="ARBA00022795"/>
    </source>
</evidence>
<evidence type="ECO:0000256" key="8">
    <source>
        <dbReference type="ARBA" id="ARBA00022927"/>
    </source>
</evidence>
<feature type="domain" description="SRP54-type proteins GTP-binding" evidence="16">
    <location>
        <begin position="192"/>
        <end position="383"/>
    </location>
</feature>
<feature type="region of interest" description="Disordered" evidence="14">
    <location>
        <begin position="55"/>
        <end position="97"/>
    </location>
</feature>
<dbReference type="NCBIfam" id="TIGR03499">
    <property type="entry name" value="FlhF"/>
    <property type="match status" value="1"/>
</dbReference>
<dbReference type="InterPro" id="IPR027417">
    <property type="entry name" value="P-loop_NTPase"/>
</dbReference>
<dbReference type="InterPro" id="IPR003593">
    <property type="entry name" value="AAA+_ATPase"/>
</dbReference>
<dbReference type="InterPro" id="IPR000897">
    <property type="entry name" value="SRP54_GTPase_dom"/>
</dbReference>
<keyword evidence="4" id="KW-0813">Transport</keyword>
<sequence length="388" mass="44142">MKVKKYTAQTMPEAMKQVRNELGSDAVILNSKIVKPKGIFGIFKKNSIEVIAAIDPNPTHEKKQKPSLQPRHNISERKPQNNQKVTGPSGSDKQVSDEVIRELRELRETVTAQQNSAAGSQDYLPAPINKAYQYLINQELYEETVRLIIDPLLEKYYLHNKQVNDQLIFQWLREELEEHLQAYSNGFKEFSSKVMFFVGPTGVGKTTTIAKVAAKAVVEEKKKVAFLTTDTYRIGAIDQLKTYGKILDVPVEIAYNQDDFQKAKEKFSNFDIILVDTAGRNYKQVEFIKQLEDTIDFEQDDEMFLVLSATTKNKELSAVQWQFHQFPIKKLIFTKLDETSEYGPILNIMKEGNAGLAFLSDGQDVPDDIKEGSTEQIISLILGGWNHD</sequence>
<reference evidence="18" key="1">
    <citation type="journal article" date="2019" name="Int. J. Syst. Evol. Microbiol.">
        <title>The Global Catalogue of Microorganisms (GCM) 10K type strain sequencing project: providing services to taxonomists for standard genome sequencing and annotation.</title>
        <authorList>
            <consortium name="The Broad Institute Genomics Platform"/>
            <consortium name="The Broad Institute Genome Sequencing Center for Infectious Disease"/>
            <person name="Wu L."/>
            <person name="Ma J."/>
        </authorList>
    </citation>
    <scope>NUCLEOTIDE SEQUENCE [LARGE SCALE GENOMIC DNA]</scope>
    <source>
        <strain evidence="18">JCM 12389</strain>
    </source>
</reference>
<dbReference type="PANTHER" id="PTHR43134:SF3">
    <property type="entry name" value="FLAGELLAR BIOSYNTHESIS PROTEIN FLHF"/>
    <property type="match status" value="1"/>
</dbReference>
<dbReference type="RefSeq" id="WP_343841155.1">
    <property type="nucleotide sequence ID" value="NZ_BAAADO010000004.1"/>
</dbReference>
<evidence type="ECO:0000256" key="9">
    <source>
        <dbReference type="ARBA" id="ARBA00023134"/>
    </source>
</evidence>
<comment type="similarity">
    <text evidence="2">Belongs to the GTP-binding SRP family.</text>
</comment>
<proteinExistence type="inferred from homology"/>
<keyword evidence="5" id="KW-1003">Cell membrane</keyword>
<comment type="caution">
    <text evidence="17">The sequence shown here is derived from an EMBL/GenBank/DDBJ whole genome shotgun (WGS) entry which is preliminary data.</text>
</comment>
<comment type="function">
    <text evidence="12">Necessary for flagellar biosynthesis. May be involved in translocation of the flagellum.</text>
</comment>
<dbReference type="Gene3D" id="1.20.120.1380">
    <property type="entry name" value="Flagellar FlhF biosynthesis protein, N domain"/>
    <property type="match status" value="1"/>
</dbReference>
<accession>A0ABP3L925</accession>
<evidence type="ECO:0000256" key="2">
    <source>
        <dbReference type="ARBA" id="ARBA00008531"/>
    </source>
</evidence>
<evidence type="ECO:0000256" key="5">
    <source>
        <dbReference type="ARBA" id="ARBA00022475"/>
    </source>
</evidence>
<evidence type="ECO:0000256" key="14">
    <source>
        <dbReference type="SAM" id="MobiDB-lite"/>
    </source>
</evidence>
<evidence type="ECO:0000256" key="3">
    <source>
        <dbReference type="ARBA" id="ARBA00014919"/>
    </source>
</evidence>
<keyword evidence="18" id="KW-1185">Reference proteome</keyword>
<evidence type="ECO:0000256" key="4">
    <source>
        <dbReference type="ARBA" id="ARBA00022448"/>
    </source>
</evidence>
<keyword evidence="10" id="KW-0472">Membrane</keyword>
<evidence type="ECO:0000313" key="18">
    <source>
        <dbReference type="Proteomes" id="UP001500880"/>
    </source>
</evidence>
<keyword evidence="11" id="KW-1006">Bacterial flagellum protein export</keyword>
<evidence type="ECO:0000256" key="11">
    <source>
        <dbReference type="ARBA" id="ARBA00023225"/>
    </source>
</evidence>
<gene>
    <name evidence="17" type="primary">flhF</name>
    <name evidence="17" type="ORF">GCM10008986_23130</name>
</gene>
<dbReference type="InterPro" id="IPR047040">
    <property type="entry name" value="FlhF__GTPase_dom"/>
</dbReference>
<organism evidence="17 18">
    <name type="scientific">Salinibacillus aidingensis</name>
    <dbReference type="NCBI Taxonomy" id="237684"/>
    <lineage>
        <taxon>Bacteria</taxon>
        <taxon>Bacillati</taxon>
        <taxon>Bacillota</taxon>
        <taxon>Bacilli</taxon>
        <taxon>Bacillales</taxon>
        <taxon>Bacillaceae</taxon>
        <taxon>Salinibacillus</taxon>
    </lineage>
</organism>
<evidence type="ECO:0000313" key="17">
    <source>
        <dbReference type="EMBL" id="GAA0495715.1"/>
    </source>
</evidence>
<evidence type="ECO:0000256" key="1">
    <source>
        <dbReference type="ARBA" id="ARBA00004413"/>
    </source>
</evidence>
<dbReference type="Gene3D" id="3.40.50.300">
    <property type="entry name" value="P-loop containing nucleotide triphosphate hydrolases"/>
    <property type="match status" value="1"/>
</dbReference>
<name>A0ABP3L925_9BACI</name>
<comment type="subcellular location">
    <subcellularLocation>
        <location evidence="1">Cell membrane</location>
        <topology evidence="1">Peripheral membrane protein</topology>
        <orientation evidence="1">Cytoplasmic side</orientation>
    </subcellularLocation>
</comment>
<keyword evidence="7" id="KW-1005">Bacterial flagellum biogenesis</keyword>
<keyword evidence="17" id="KW-0282">Flagellum</keyword>
<keyword evidence="8" id="KW-0653">Protein transport</keyword>
<feature type="domain" description="AAA+ ATPase" evidence="15">
    <location>
        <begin position="191"/>
        <end position="346"/>
    </location>
</feature>
<evidence type="ECO:0000256" key="6">
    <source>
        <dbReference type="ARBA" id="ARBA00022741"/>
    </source>
</evidence>
<evidence type="ECO:0000259" key="16">
    <source>
        <dbReference type="SMART" id="SM00962"/>
    </source>
</evidence>
<dbReference type="InterPro" id="IPR020006">
    <property type="entry name" value="FlhF"/>
</dbReference>
<dbReference type="Pfam" id="PF00448">
    <property type="entry name" value="SRP54"/>
    <property type="match status" value="1"/>
</dbReference>
<dbReference type="PANTHER" id="PTHR43134">
    <property type="entry name" value="SIGNAL RECOGNITION PARTICLE RECEPTOR SUBUNIT ALPHA"/>
    <property type="match status" value="1"/>
</dbReference>
<evidence type="ECO:0000256" key="13">
    <source>
        <dbReference type="NCBIfam" id="TIGR03499"/>
    </source>
</evidence>
<keyword evidence="6" id="KW-0547">Nucleotide-binding</keyword>
<dbReference type="SMART" id="SM00382">
    <property type="entry name" value="AAA"/>
    <property type="match status" value="1"/>
</dbReference>
<dbReference type="SUPFAM" id="SSF52540">
    <property type="entry name" value="P-loop containing nucleoside triphosphate hydrolases"/>
    <property type="match status" value="1"/>
</dbReference>
<evidence type="ECO:0000259" key="15">
    <source>
        <dbReference type="SMART" id="SM00382"/>
    </source>
</evidence>
<dbReference type="EMBL" id="BAAADO010000004">
    <property type="protein sequence ID" value="GAA0495715.1"/>
    <property type="molecule type" value="Genomic_DNA"/>
</dbReference>
<protein>
    <recommendedName>
        <fullName evidence="3 13">Flagellar biosynthesis protein FlhF</fullName>
    </recommendedName>
</protein>
<dbReference type="SMART" id="SM00962">
    <property type="entry name" value="SRP54"/>
    <property type="match status" value="1"/>
</dbReference>
<keyword evidence="17" id="KW-0969">Cilium</keyword>
<keyword evidence="9" id="KW-0342">GTP-binding</keyword>
<feature type="compositionally biased region" description="Polar residues" evidence="14">
    <location>
        <begin position="80"/>
        <end position="93"/>
    </location>
</feature>
<dbReference type="Proteomes" id="UP001500880">
    <property type="component" value="Unassembled WGS sequence"/>
</dbReference>
<evidence type="ECO:0000256" key="10">
    <source>
        <dbReference type="ARBA" id="ARBA00023136"/>
    </source>
</evidence>
<dbReference type="CDD" id="cd17873">
    <property type="entry name" value="FlhF"/>
    <property type="match status" value="1"/>
</dbReference>
<keyword evidence="17" id="KW-0966">Cell projection</keyword>
<evidence type="ECO:0000256" key="12">
    <source>
        <dbReference type="ARBA" id="ARBA00025337"/>
    </source>
</evidence>